<reference evidence="2 3" key="1">
    <citation type="submission" date="2019-03" db="EMBL/GenBank/DDBJ databases">
        <title>First draft genome of Liparis tanakae, snailfish: a comprehensive survey of snailfish specific genes.</title>
        <authorList>
            <person name="Kim W."/>
            <person name="Song I."/>
            <person name="Jeong J.-H."/>
            <person name="Kim D."/>
            <person name="Kim S."/>
            <person name="Ryu S."/>
            <person name="Song J.Y."/>
            <person name="Lee S.K."/>
        </authorList>
    </citation>
    <scope>NUCLEOTIDE SEQUENCE [LARGE SCALE GENOMIC DNA]</scope>
    <source>
        <tissue evidence="2">Muscle</tissue>
    </source>
</reference>
<evidence type="ECO:0000313" key="3">
    <source>
        <dbReference type="Proteomes" id="UP000314294"/>
    </source>
</evidence>
<comment type="caution">
    <text evidence="2">The sequence shown here is derived from an EMBL/GenBank/DDBJ whole genome shotgun (WGS) entry which is preliminary data.</text>
</comment>
<evidence type="ECO:0000313" key="2">
    <source>
        <dbReference type="EMBL" id="TNN79147.1"/>
    </source>
</evidence>
<proteinExistence type="predicted"/>
<keyword evidence="3" id="KW-1185">Reference proteome</keyword>
<sequence length="175" mass="19232">MHHRSIACVCTNWLAEPTGRRRRVPGALSSCHRPLTPRLVFPAAVGKGARQLPEENTSRRFSPRAHRGGIECNGHRLSVNAAEKYTGNAGVPCKASQRRDGTTGRDAVEEEGVELTAPWKMGRDHLEILLRAFDPPTAKGWSHRVESKVLTELTVFTCEGETGSVNITELSPSIR</sequence>
<dbReference type="EMBL" id="SRLO01000067">
    <property type="protein sequence ID" value="TNN79147.1"/>
    <property type="molecule type" value="Genomic_DNA"/>
</dbReference>
<organism evidence="2 3">
    <name type="scientific">Liparis tanakae</name>
    <name type="common">Tanaka's snailfish</name>
    <dbReference type="NCBI Taxonomy" id="230148"/>
    <lineage>
        <taxon>Eukaryota</taxon>
        <taxon>Metazoa</taxon>
        <taxon>Chordata</taxon>
        <taxon>Craniata</taxon>
        <taxon>Vertebrata</taxon>
        <taxon>Euteleostomi</taxon>
        <taxon>Actinopterygii</taxon>
        <taxon>Neopterygii</taxon>
        <taxon>Teleostei</taxon>
        <taxon>Neoteleostei</taxon>
        <taxon>Acanthomorphata</taxon>
        <taxon>Eupercaria</taxon>
        <taxon>Perciformes</taxon>
        <taxon>Cottioidei</taxon>
        <taxon>Cottales</taxon>
        <taxon>Liparidae</taxon>
        <taxon>Liparis</taxon>
    </lineage>
</organism>
<feature type="region of interest" description="Disordered" evidence="1">
    <location>
        <begin position="48"/>
        <end position="67"/>
    </location>
</feature>
<gene>
    <name evidence="2" type="ORF">EYF80_010595</name>
</gene>
<accession>A0A4Z2IMZ7</accession>
<name>A0A4Z2IMZ7_9TELE</name>
<dbReference type="AlphaFoldDB" id="A0A4Z2IMZ7"/>
<dbReference type="Proteomes" id="UP000314294">
    <property type="component" value="Unassembled WGS sequence"/>
</dbReference>
<evidence type="ECO:0000256" key="1">
    <source>
        <dbReference type="SAM" id="MobiDB-lite"/>
    </source>
</evidence>
<protein>
    <submittedName>
        <fullName evidence="2">Uncharacterized protein</fullName>
    </submittedName>
</protein>